<evidence type="ECO:0000259" key="2">
    <source>
        <dbReference type="Pfam" id="PF02721"/>
    </source>
</evidence>
<protein>
    <submittedName>
        <fullName evidence="3">OLC1v1037744C1</fullName>
    </submittedName>
</protein>
<dbReference type="CDD" id="cd04480">
    <property type="entry name" value="RPA1_DBD_A_like"/>
    <property type="match status" value="1"/>
</dbReference>
<dbReference type="Gene3D" id="2.40.50.140">
    <property type="entry name" value="Nucleic acid-binding proteins"/>
    <property type="match status" value="1"/>
</dbReference>
<evidence type="ECO:0000313" key="4">
    <source>
        <dbReference type="Proteomes" id="UP001161247"/>
    </source>
</evidence>
<organism evidence="3 4">
    <name type="scientific">Oldenlandia corymbosa var. corymbosa</name>
    <dbReference type="NCBI Taxonomy" id="529605"/>
    <lineage>
        <taxon>Eukaryota</taxon>
        <taxon>Viridiplantae</taxon>
        <taxon>Streptophyta</taxon>
        <taxon>Embryophyta</taxon>
        <taxon>Tracheophyta</taxon>
        <taxon>Spermatophyta</taxon>
        <taxon>Magnoliopsida</taxon>
        <taxon>eudicotyledons</taxon>
        <taxon>Gunneridae</taxon>
        <taxon>Pentapetalae</taxon>
        <taxon>asterids</taxon>
        <taxon>lamiids</taxon>
        <taxon>Gentianales</taxon>
        <taxon>Rubiaceae</taxon>
        <taxon>Rubioideae</taxon>
        <taxon>Spermacoceae</taxon>
        <taxon>Hedyotis-Oldenlandia complex</taxon>
        <taxon>Oldenlandia</taxon>
    </lineage>
</organism>
<evidence type="ECO:0000256" key="1">
    <source>
        <dbReference type="ARBA" id="ARBA00008668"/>
    </source>
</evidence>
<dbReference type="InterPro" id="IPR012340">
    <property type="entry name" value="NA-bd_OB-fold"/>
</dbReference>
<dbReference type="PANTHER" id="PTHR22835">
    <property type="entry name" value="ZINC FINGER FYVE DOMAIN CONTAINING PROTEIN"/>
    <property type="match status" value="1"/>
</dbReference>
<reference evidence="3" key="1">
    <citation type="submission" date="2023-03" db="EMBL/GenBank/DDBJ databases">
        <authorList>
            <person name="Julca I."/>
        </authorList>
    </citation>
    <scope>NUCLEOTIDE SEQUENCE</scope>
</reference>
<dbReference type="PANTHER" id="PTHR22835:SF517">
    <property type="entry name" value="GDSL-LIKE LIPASE_ACYLHYDROLASE FAMILY PROTEIN, EXPRESSED"/>
    <property type="match status" value="1"/>
</dbReference>
<sequence>MSSKFDFLNELDNSRGVGWNVRVRLLRVWTKMDFNDDNEVSMIESVLIDEKGNRAVAEIKKDLIYKFQDPMKEREYKRISHFAVLESCYQVDVAYKNNCKFDQIYSLRDTTLDTRTQAAEVPDGLFNKFPHEITLGKPTDRASNSLLMIEYFASTFGVQFLNLYERGDEGANFDHGVNFVVGGAIPLYQLRPYKLRVFYLTMKILRVGSQPKIFIFTSPPIVCSTCN</sequence>
<name>A0AAV1CZB7_OLDCO</name>
<proteinExistence type="inferred from homology"/>
<dbReference type="Proteomes" id="UP001161247">
    <property type="component" value="Chromosome 3"/>
</dbReference>
<dbReference type="EMBL" id="OX459120">
    <property type="protein sequence ID" value="CAI9100613.1"/>
    <property type="molecule type" value="Genomic_DNA"/>
</dbReference>
<dbReference type="AlphaFoldDB" id="A0AAV1CZB7"/>
<dbReference type="SUPFAM" id="SSF50249">
    <property type="entry name" value="Nucleic acid-binding proteins"/>
    <property type="match status" value="1"/>
</dbReference>
<keyword evidence="4" id="KW-1185">Reference proteome</keyword>
<dbReference type="Pfam" id="PF02721">
    <property type="entry name" value="DUF223"/>
    <property type="match status" value="1"/>
</dbReference>
<comment type="similarity">
    <text evidence="1">Belongs to the 'GDSL' lipolytic enzyme family.</text>
</comment>
<evidence type="ECO:0000313" key="3">
    <source>
        <dbReference type="EMBL" id="CAI9100613.1"/>
    </source>
</evidence>
<gene>
    <name evidence="3" type="ORF">OLC1_LOCUS10396</name>
</gene>
<accession>A0AAV1CZB7</accession>
<dbReference type="InterPro" id="IPR003871">
    <property type="entry name" value="RFA1B/D_OB_1st"/>
</dbReference>
<feature type="domain" description="Replication protein A 70 kDa DNA-binding subunit B/D first OB fold" evidence="2">
    <location>
        <begin position="5"/>
        <end position="93"/>
    </location>
</feature>